<organism evidence="1 2">
    <name type="scientific">Pleurodeles waltl</name>
    <name type="common">Iberian ribbed newt</name>
    <dbReference type="NCBI Taxonomy" id="8319"/>
    <lineage>
        <taxon>Eukaryota</taxon>
        <taxon>Metazoa</taxon>
        <taxon>Chordata</taxon>
        <taxon>Craniata</taxon>
        <taxon>Vertebrata</taxon>
        <taxon>Euteleostomi</taxon>
        <taxon>Amphibia</taxon>
        <taxon>Batrachia</taxon>
        <taxon>Caudata</taxon>
        <taxon>Salamandroidea</taxon>
        <taxon>Salamandridae</taxon>
        <taxon>Pleurodelinae</taxon>
        <taxon>Pleurodeles</taxon>
    </lineage>
</organism>
<evidence type="ECO:0008006" key="3">
    <source>
        <dbReference type="Google" id="ProtNLM"/>
    </source>
</evidence>
<feature type="non-terminal residue" evidence="1">
    <location>
        <position position="59"/>
    </location>
</feature>
<feature type="non-terminal residue" evidence="1">
    <location>
        <position position="1"/>
    </location>
</feature>
<dbReference type="EMBL" id="JANPWB010000001">
    <property type="protein sequence ID" value="KAJ1213926.1"/>
    <property type="molecule type" value="Genomic_DNA"/>
</dbReference>
<dbReference type="Proteomes" id="UP001066276">
    <property type="component" value="Chromosome 1_1"/>
</dbReference>
<name>A0AAV7WMH6_PLEWA</name>
<keyword evidence="2" id="KW-1185">Reference proteome</keyword>
<dbReference type="AlphaFoldDB" id="A0AAV7WMH6"/>
<proteinExistence type="predicted"/>
<evidence type="ECO:0000313" key="2">
    <source>
        <dbReference type="Proteomes" id="UP001066276"/>
    </source>
</evidence>
<reference evidence="1" key="1">
    <citation type="journal article" date="2022" name="bioRxiv">
        <title>Sequencing and chromosome-scale assembly of the giantPleurodeles waltlgenome.</title>
        <authorList>
            <person name="Brown T."/>
            <person name="Elewa A."/>
            <person name="Iarovenko S."/>
            <person name="Subramanian E."/>
            <person name="Araus A.J."/>
            <person name="Petzold A."/>
            <person name="Susuki M."/>
            <person name="Suzuki K.-i.T."/>
            <person name="Hayashi T."/>
            <person name="Toyoda A."/>
            <person name="Oliveira C."/>
            <person name="Osipova E."/>
            <person name="Leigh N.D."/>
            <person name="Simon A."/>
            <person name="Yun M.H."/>
        </authorList>
    </citation>
    <scope>NUCLEOTIDE SEQUENCE</scope>
    <source>
        <strain evidence="1">20211129_DDA</strain>
        <tissue evidence="1">Liver</tissue>
    </source>
</reference>
<sequence length="59" mass="6505">SPPNFKKKELKEKKDCPAGPLACTWTLHSEGLHQLHTWASPQEGLCLASTGSRRDSLFA</sequence>
<accession>A0AAV7WMH6</accession>
<gene>
    <name evidence="1" type="ORF">NDU88_001555</name>
</gene>
<protein>
    <recommendedName>
        <fullName evidence="3">Prolactin receptor</fullName>
    </recommendedName>
</protein>
<comment type="caution">
    <text evidence="1">The sequence shown here is derived from an EMBL/GenBank/DDBJ whole genome shotgun (WGS) entry which is preliminary data.</text>
</comment>
<evidence type="ECO:0000313" key="1">
    <source>
        <dbReference type="EMBL" id="KAJ1213926.1"/>
    </source>
</evidence>